<dbReference type="AlphaFoldDB" id="A0A4V1N0N2"/>
<keyword evidence="1" id="KW-0732">Signal</keyword>
<comment type="caution">
    <text evidence="4">The sequence shown here is derived from an EMBL/GenBank/DDBJ whole genome shotgun (WGS) entry which is preliminary data.</text>
</comment>
<evidence type="ECO:0000256" key="1">
    <source>
        <dbReference type="SAM" id="SignalP"/>
    </source>
</evidence>
<dbReference type="Pfam" id="PF20674">
    <property type="entry name" value="SpaA_3"/>
    <property type="match status" value="1"/>
</dbReference>
<proteinExistence type="predicted"/>
<reference evidence="4 5" key="1">
    <citation type="submission" date="2019-01" db="EMBL/GenBank/DDBJ databases">
        <title>Pseudoxanthomonas composti sp. nov., isolated from compost.</title>
        <authorList>
            <person name="Yang G."/>
        </authorList>
    </citation>
    <scope>NUCLEOTIDE SEQUENCE [LARGE SCALE GENOMIC DNA]</scope>
    <source>
        <strain evidence="4 5">GSS15</strain>
    </source>
</reference>
<dbReference type="NCBIfam" id="TIGR01451">
    <property type="entry name" value="B_ant_repeat"/>
    <property type="match status" value="1"/>
</dbReference>
<dbReference type="InterPro" id="IPR048834">
    <property type="entry name" value="SpaA_pre-album"/>
</dbReference>
<gene>
    <name evidence="4" type="ORF">EPA99_18085</name>
</gene>
<dbReference type="RefSeq" id="WP_129472660.1">
    <property type="nucleotide sequence ID" value="NZ_SAWZ01000015.1"/>
</dbReference>
<accession>A0A4V1N0N2</accession>
<name>A0A4V1N0N2_9GAMM</name>
<dbReference type="OrthoDB" id="56954at2"/>
<dbReference type="InterPro" id="IPR047589">
    <property type="entry name" value="DUF11_rpt"/>
</dbReference>
<evidence type="ECO:0000313" key="4">
    <source>
        <dbReference type="EMBL" id="RXQ99397.1"/>
    </source>
</evidence>
<protein>
    <submittedName>
        <fullName evidence="4">DUF11 domain-containing protein</fullName>
    </submittedName>
</protein>
<evidence type="ECO:0000259" key="3">
    <source>
        <dbReference type="Pfam" id="PF20674"/>
    </source>
</evidence>
<feature type="signal peptide" evidence="1">
    <location>
        <begin position="1"/>
        <end position="26"/>
    </location>
</feature>
<dbReference type="PROSITE" id="PS51257">
    <property type="entry name" value="PROKAR_LIPOPROTEIN"/>
    <property type="match status" value="1"/>
</dbReference>
<feature type="chain" id="PRO_5020494368" evidence="1">
    <location>
        <begin position="27"/>
        <end position="702"/>
    </location>
</feature>
<organism evidence="4 5">
    <name type="scientific">Pseudoxanthomonas composti</name>
    <dbReference type="NCBI Taxonomy" id="2137479"/>
    <lineage>
        <taxon>Bacteria</taxon>
        <taxon>Pseudomonadati</taxon>
        <taxon>Pseudomonadota</taxon>
        <taxon>Gammaproteobacteria</taxon>
        <taxon>Lysobacterales</taxon>
        <taxon>Lysobacteraceae</taxon>
        <taxon>Pseudoxanthomonas</taxon>
    </lineage>
</organism>
<feature type="domain" description="DUF11" evidence="2">
    <location>
        <begin position="601"/>
        <end position="680"/>
    </location>
</feature>
<dbReference type="EMBL" id="SAWZ01000015">
    <property type="protein sequence ID" value="RXQ99397.1"/>
    <property type="molecule type" value="Genomic_DNA"/>
</dbReference>
<sequence length="702" mass="70649">MRAWVLRCCLLLLACGAGMVHFQASAQQGCTAGACVSAGPRLVSVNSTQGPLLNLLFRTLLPGTSVNASVLDWNALAQTNVNLNALVTRLGLNLGLSDTSQVLGTQITLAQLQAALVQVAQADGSTATVSALGSLSGATGAASGTFQLGQLLQVSLPKGALSDVRLNVLDLLTGSVQLYNYRNVLTTPTPVTVDTAALGLTGLASLQLWLQVVEPPAYVCGSAGAQFHSGAIRAKLNAQAVNNFDLAAVLAALDALGVANASVSADALKVQAYADIARAEGSLGTVDGLNNAVSFTARPGLVNLYVGSIADAVFFNRSQVITSAVVGVQELTRLYVGFRVSLLGIGVVDVQVPLSVNAKAAATGSPALQSFTVSGPFPQTRTASSGTVSATNLISELVNNLVLSIGTGTIVAKVAGIQIATPQAVINLVNSLVVTVQGLLAAQVNTVVAPVLRVLLGDVVDNLLGLLGIRIGNAVFTVEGIARSCLAVLKLQKVLSPTGNGGRFDLSIRQGSTVVASASGVGHDGVTGEVVTTAETDYLLAETAASGTVLSSYASTWACSDQNGNALASGTGTSFTFTTPAIRNTQLLVTCRITNRVLSADLSISKSDSATSYTPGGTATYVITVRNAGPDAVTGAVVNDTLPTGATLSAPWTCTASGGGACGAAAGGAAGQASLSATVDLPLNGQVVISVPVKFSAGTGSY</sequence>
<evidence type="ECO:0000259" key="2">
    <source>
        <dbReference type="Pfam" id="PF01345"/>
    </source>
</evidence>
<feature type="domain" description="SpaA-like prealbumin fold" evidence="3">
    <location>
        <begin position="490"/>
        <end position="596"/>
    </location>
</feature>
<dbReference type="Proteomes" id="UP000289784">
    <property type="component" value="Unassembled WGS sequence"/>
</dbReference>
<keyword evidence="5" id="KW-1185">Reference proteome</keyword>
<dbReference type="InterPro" id="IPR001434">
    <property type="entry name" value="OmcB-like_DUF11"/>
</dbReference>
<evidence type="ECO:0000313" key="5">
    <source>
        <dbReference type="Proteomes" id="UP000289784"/>
    </source>
</evidence>
<dbReference type="Pfam" id="PF01345">
    <property type="entry name" value="DUF11"/>
    <property type="match status" value="1"/>
</dbReference>